<name>A0A6L2MYQ0_TANCI</name>
<dbReference type="PANTHER" id="PTHR11439:SF495">
    <property type="entry name" value="REVERSE TRANSCRIPTASE, RNA-DEPENDENT DNA POLYMERASE-RELATED"/>
    <property type="match status" value="1"/>
</dbReference>
<proteinExistence type="predicted"/>
<feature type="compositionally biased region" description="Basic and acidic residues" evidence="1">
    <location>
        <begin position="739"/>
        <end position="763"/>
    </location>
</feature>
<comment type="caution">
    <text evidence="2">The sequence shown here is derived from an EMBL/GenBank/DDBJ whole genome shotgun (WGS) entry which is preliminary data.</text>
</comment>
<dbReference type="PANTHER" id="PTHR11439">
    <property type="entry name" value="GAG-POL-RELATED RETROTRANSPOSON"/>
    <property type="match status" value="1"/>
</dbReference>
<accession>A0A6L2MYQ0</accession>
<protein>
    <submittedName>
        <fullName evidence="2">Uncharacterized protein</fullName>
    </submittedName>
</protein>
<evidence type="ECO:0000313" key="2">
    <source>
        <dbReference type="EMBL" id="GEU79101.1"/>
    </source>
</evidence>
<organism evidence="2">
    <name type="scientific">Tanacetum cinerariifolium</name>
    <name type="common">Dalmatian daisy</name>
    <name type="synonym">Chrysanthemum cinerariifolium</name>
    <dbReference type="NCBI Taxonomy" id="118510"/>
    <lineage>
        <taxon>Eukaryota</taxon>
        <taxon>Viridiplantae</taxon>
        <taxon>Streptophyta</taxon>
        <taxon>Embryophyta</taxon>
        <taxon>Tracheophyta</taxon>
        <taxon>Spermatophyta</taxon>
        <taxon>Magnoliopsida</taxon>
        <taxon>eudicotyledons</taxon>
        <taxon>Gunneridae</taxon>
        <taxon>Pentapetalae</taxon>
        <taxon>asterids</taxon>
        <taxon>campanulids</taxon>
        <taxon>Asterales</taxon>
        <taxon>Asteraceae</taxon>
        <taxon>Asteroideae</taxon>
        <taxon>Anthemideae</taxon>
        <taxon>Anthemidinae</taxon>
        <taxon>Tanacetum</taxon>
    </lineage>
</organism>
<evidence type="ECO:0000256" key="1">
    <source>
        <dbReference type="SAM" id="MobiDB-lite"/>
    </source>
</evidence>
<feature type="region of interest" description="Disordered" evidence="1">
    <location>
        <begin position="739"/>
        <end position="783"/>
    </location>
</feature>
<dbReference type="EMBL" id="BKCJ010007804">
    <property type="protein sequence ID" value="GEU79101.1"/>
    <property type="molecule type" value="Genomic_DNA"/>
</dbReference>
<dbReference type="CDD" id="cd09272">
    <property type="entry name" value="RNase_HI_RT_Ty1"/>
    <property type="match status" value="1"/>
</dbReference>
<reference evidence="2" key="1">
    <citation type="journal article" date="2019" name="Sci. Rep.">
        <title>Draft genome of Tanacetum cinerariifolium, the natural source of mosquito coil.</title>
        <authorList>
            <person name="Yamashiro T."/>
            <person name="Shiraishi A."/>
            <person name="Satake H."/>
            <person name="Nakayama K."/>
        </authorList>
    </citation>
    <scope>NUCLEOTIDE SEQUENCE</scope>
</reference>
<gene>
    <name evidence="2" type="ORF">Tci_051079</name>
</gene>
<dbReference type="AlphaFoldDB" id="A0A6L2MYQ0"/>
<sequence length="783" mass="89179">MHLQRDLRLIDAYFESVSVGVISNIAPSDVKTVKTIDVNHKGVFNTEEPKPVMKNNLSPPIIEVWHSDDESEEEILTTFEVKIVKPSVEKIKYVKPARETVKTEDSPKVNDSTARDRAVVSGNMRREVNAIKASSCWETSDILLILKLMMVDLFPLEMEKKDFLCAQMCDKKNNVLFTDTECLVLSSNFKLLDESQVLLRVPRKNNIYSVDLKSVVPTGGLTRLFAKATLNEYNLWHRRLGLKKAQEKDKIESKPDKNGKHDTGIFGNAYDDEVLEEEVDMNNVDSSYTIPEATKFLKDHPQEQVIGSLETLVQTREMSMTHGEFGFLSSVYKLRRTNHKDFQNCLFACFLSQMEPKKLVQALQDPSWVKAMNTKDERGILIKNKARLVAHGNTQEEEQVKTMKIQVRVQVSRPREIKRHLQLWKRFGRLYFAVNILDRNIVTSTLMESNKPLIKDEEAEDVDVHLYRSMIGSLMYLTASRLDITFAVCTCSRKSTTGGCQFHGKRLISWQCKKQTVVVNSTTEAKYVAAANCCGHVFWIQNQMLDYGFNLMNTKIYIDNERTIYNMKNPVLDLQEVKDDQAKEIVALKKKGRIIKEIDQNAKITLDDETHGRTNDDEMFGVDDLSREEVVMETTTGVKDSATPTIDVTKDEVTMAQALAVLKSTKPKVVVQEQEMSTTIPAAATIVTTAVLTPRAKGIVFHKQKQSQIPIISSSKDKGKVKMIEHEVPIKKKDQMRINEENARKQKAKEQEAARLSRAKQDEEANNSWDNMEAMMDADRLLA</sequence>